<dbReference type="PROSITE" id="PS50987">
    <property type="entry name" value="HTH_ARSR_2"/>
    <property type="match status" value="1"/>
</dbReference>
<dbReference type="RefSeq" id="WP_064231148.1">
    <property type="nucleotide sequence ID" value="NZ_LVZK01000001.1"/>
</dbReference>
<dbReference type="SMART" id="SM00418">
    <property type="entry name" value="HTH_ARSR"/>
    <property type="match status" value="1"/>
</dbReference>
<dbReference type="AlphaFoldDB" id="A0A179B4K5"/>
<sequence length="108" mass="12073">MTPRDYHHPKTDELTLARVLAALSDPTRLEMIRRLADGQEHDSLELADDLPRSTLTYHTRMLREAGVTWTRGEGRACLIRLRRDDLDRLFPGVLAAVVANTGPGVAQA</sequence>
<dbReference type="InterPro" id="IPR011991">
    <property type="entry name" value="ArsR-like_HTH"/>
</dbReference>
<dbReference type="InterPro" id="IPR001845">
    <property type="entry name" value="HTH_ArsR_DNA-bd_dom"/>
</dbReference>
<dbReference type="InterPro" id="IPR036390">
    <property type="entry name" value="WH_DNA-bd_sf"/>
</dbReference>
<evidence type="ECO:0000313" key="3">
    <source>
        <dbReference type="Proteomes" id="UP000078368"/>
    </source>
</evidence>
<organism evidence="2 3">
    <name type="scientific">Peptidiphaga gingivicola</name>
    <dbReference type="NCBI Taxonomy" id="2741497"/>
    <lineage>
        <taxon>Bacteria</taxon>
        <taxon>Bacillati</taxon>
        <taxon>Actinomycetota</taxon>
        <taxon>Actinomycetes</taxon>
        <taxon>Actinomycetales</taxon>
        <taxon>Actinomycetaceae</taxon>
        <taxon>Peptidiphaga</taxon>
    </lineage>
</organism>
<evidence type="ECO:0000259" key="1">
    <source>
        <dbReference type="PROSITE" id="PS50987"/>
    </source>
</evidence>
<accession>A0A179B4K5</accession>
<dbReference type="OrthoDB" id="4471357at2"/>
<dbReference type="Pfam" id="PF12840">
    <property type="entry name" value="HTH_20"/>
    <property type="match status" value="1"/>
</dbReference>
<dbReference type="CDD" id="cd00090">
    <property type="entry name" value="HTH_ARSR"/>
    <property type="match status" value="1"/>
</dbReference>
<keyword evidence="3" id="KW-1185">Reference proteome</keyword>
<protein>
    <submittedName>
        <fullName evidence="2">Transcriptional regulator</fullName>
    </submittedName>
</protein>
<dbReference type="GO" id="GO:0003700">
    <property type="term" value="F:DNA-binding transcription factor activity"/>
    <property type="evidence" value="ECO:0007669"/>
    <property type="project" value="InterPro"/>
</dbReference>
<gene>
    <name evidence="2" type="ORF">A4H34_03870</name>
</gene>
<dbReference type="STRING" id="1823756.A4H34_03870"/>
<reference evidence="2 3" key="1">
    <citation type="submission" date="2016-04" db="EMBL/GenBank/DDBJ databases">
        <title>Peptidophaga gingivicola gen. nov., sp. nov., isolated from human subgingival plaque.</title>
        <authorList>
            <person name="Beall C.J."/>
            <person name="Mokrzan E.M."/>
            <person name="Griffen A.L."/>
            <person name="Leys E.J."/>
        </authorList>
    </citation>
    <scope>NUCLEOTIDE SEQUENCE [LARGE SCALE GENOMIC DNA]</scope>
    <source>
        <strain evidence="2 3">BA112</strain>
    </source>
</reference>
<dbReference type="InterPro" id="IPR036388">
    <property type="entry name" value="WH-like_DNA-bd_sf"/>
</dbReference>
<evidence type="ECO:0000313" key="2">
    <source>
        <dbReference type="EMBL" id="OAP86309.1"/>
    </source>
</evidence>
<dbReference type="Proteomes" id="UP000078368">
    <property type="component" value="Unassembled WGS sequence"/>
</dbReference>
<name>A0A179B4K5_9ACTO</name>
<dbReference type="PRINTS" id="PR00778">
    <property type="entry name" value="HTHARSR"/>
</dbReference>
<dbReference type="SUPFAM" id="SSF46785">
    <property type="entry name" value="Winged helix' DNA-binding domain"/>
    <property type="match status" value="1"/>
</dbReference>
<comment type="caution">
    <text evidence="2">The sequence shown here is derived from an EMBL/GenBank/DDBJ whole genome shotgun (WGS) entry which is preliminary data.</text>
</comment>
<dbReference type="EMBL" id="LVZK01000001">
    <property type="protein sequence ID" value="OAP86309.1"/>
    <property type="molecule type" value="Genomic_DNA"/>
</dbReference>
<feature type="domain" description="HTH arsR-type" evidence="1">
    <location>
        <begin position="8"/>
        <end position="101"/>
    </location>
</feature>
<dbReference type="Gene3D" id="1.10.10.10">
    <property type="entry name" value="Winged helix-like DNA-binding domain superfamily/Winged helix DNA-binding domain"/>
    <property type="match status" value="1"/>
</dbReference>
<proteinExistence type="predicted"/>